<sequence length="332" mass="35218">MEAGVLGVMRRELQSAVRALVRPQPRPRPRRQRDRSAGRVRGAWGGGAADGKGEGQPELWAEQRSMGGACTAAAGAAHGAAWQRPRTAGCWNQTTSEDHAWEPLAGTLRSEYGSKKDSRPTIQTAGTKSPSSHGQLAVPVPVCWKCIAAHGLPRPSTDSQTPPLLTSCCCSTARYRRQHRVVEPSRRGVIARPACSHRTGPPGPSVIAASNYASPPRPSAGYAFPGIRPSSQGVLQPHGRNAMPAPPRRLLSTSSERRPTHAHLQPALCNANFLAGPRAGPSHARRVQSKQRRGAAQHSRFLACSLASSCAPPGCPRRHAVGDGAMRIGPPA</sequence>
<feature type="region of interest" description="Disordered" evidence="1">
    <location>
        <begin position="21"/>
        <end position="55"/>
    </location>
</feature>
<reference evidence="2" key="1">
    <citation type="journal article" date="2020" name="Stud. Mycol.">
        <title>101 Dothideomycetes genomes: a test case for predicting lifestyles and emergence of pathogens.</title>
        <authorList>
            <person name="Haridas S."/>
            <person name="Albert R."/>
            <person name="Binder M."/>
            <person name="Bloem J."/>
            <person name="Labutti K."/>
            <person name="Salamov A."/>
            <person name="Andreopoulos B."/>
            <person name="Baker S."/>
            <person name="Barry K."/>
            <person name="Bills G."/>
            <person name="Bluhm B."/>
            <person name="Cannon C."/>
            <person name="Castanera R."/>
            <person name="Culley D."/>
            <person name="Daum C."/>
            <person name="Ezra D."/>
            <person name="Gonzalez J."/>
            <person name="Henrissat B."/>
            <person name="Kuo A."/>
            <person name="Liang C."/>
            <person name="Lipzen A."/>
            <person name="Lutzoni F."/>
            <person name="Magnuson J."/>
            <person name="Mondo S."/>
            <person name="Nolan M."/>
            <person name="Ohm R."/>
            <person name="Pangilinan J."/>
            <person name="Park H.-J."/>
            <person name="Ramirez L."/>
            <person name="Alfaro M."/>
            <person name="Sun H."/>
            <person name="Tritt A."/>
            <person name="Yoshinaga Y."/>
            <person name="Zwiers L.-H."/>
            <person name="Turgeon B."/>
            <person name="Goodwin S."/>
            <person name="Spatafora J."/>
            <person name="Crous P."/>
            <person name="Grigoriev I."/>
        </authorList>
    </citation>
    <scope>NUCLEOTIDE SEQUENCE</scope>
    <source>
        <strain evidence="2">CBS 122681</strain>
    </source>
</reference>
<name>A0A6A6TS58_9PLEO</name>
<accession>A0A6A6TS58</accession>
<proteinExistence type="predicted"/>
<evidence type="ECO:0000313" key="2">
    <source>
        <dbReference type="EMBL" id="KAF2662630.1"/>
    </source>
</evidence>
<evidence type="ECO:0000313" key="3">
    <source>
        <dbReference type="Proteomes" id="UP000799324"/>
    </source>
</evidence>
<keyword evidence="3" id="KW-1185">Reference proteome</keyword>
<dbReference type="Proteomes" id="UP000799324">
    <property type="component" value="Unassembled WGS sequence"/>
</dbReference>
<feature type="compositionally biased region" description="Polar residues" evidence="1">
    <location>
        <begin position="120"/>
        <end position="134"/>
    </location>
</feature>
<organism evidence="2 3">
    <name type="scientific">Lophiostoma macrostomum CBS 122681</name>
    <dbReference type="NCBI Taxonomy" id="1314788"/>
    <lineage>
        <taxon>Eukaryota</taxon>
        <taxon>Fungi</taxon>
        <taxon>Dikarya</taxon>
        <taxon>Ascomycota</taxon>
        <taxon>Pezizomycotina</taxon>
        <taxon>Dothideomycetes</taxon>
        <taxon>Pleosporomycetidae</taxon>
        <taxon>Pleosporales</taxon>
        <taxon>Lophiostomataceae</taxon>
        <taxon>Lophiostoma</taxon>
    </lineage>
</organism>
<gene>
    <name evidence="2" type="ORF">K491DRAFT_753184</name>
</gene>
<dbReference type="EMBL" id="MU004289">
    <property type="protein sequence ID" value="KAF2662630.1"/>
    <property type="molecule type" value="Genomic_DNA"/>
</dbReference>
<feature type="region of interest" description="Disordered" evidence="1">
    <location>
        <begin position="111"/>
        <end position="134"/>
    </location>
</feature>
<dbReference type="AlphaFoldDB" id="A0A6A6TS58"/>
<evidence type="ECO:0000256" key="1">
    <source>
        <dbReference type="SAM" id="MobiDB-lite"/>
    </source>
</evidence>
<protein>
    <submittedName>
        <fullName evidence="2">Uncharacterized protein</fullName>
    </submittedName>
</protein>